<evidence type="ECO:0000313" key="5">
    <source>
        <dbReference type="EMBL" id="MBC5732688.1"/>
    </source>
</evidence>
<dbReference type="InterPro" id="IPR011234">
    <property type="entry name" value="Fumarylacetoacetase-like_C"/>
</dbReference>
<organism evidence="5 6">
    <name type="scientific">Lawsonibacter hominis</name>
    <dbReference type="NCBI Taxonomy" id="2763053"/>
    <lineage>
        <taxon>Bacteria</taxon>
        <taxon>Bacillati</taxon>
        <taxon>Bacillota</taxon>
        <taxon>Clostridia</taxon>
        <taxon>Eubacteriales</taxon>
        <taxon>Oscillospiraceae</taxon>
        <taxon>Lawsonibacter</taxon>
    </lineage>
</organism>
<dbReference type="SUPFAM" id="SSF56529">
    <property type="entry name" value="FAH"/>
    <property type="match status" value="1"/>
</dbReference>
<dbReference type="Pfam" id="PF01557">
    <property type="entry name" value="FAA_hydrolase"/>
    <property type="match status" value="1"/>
</dbReference>
<evidence type="ECO:0000256" key="2">
    <source>
        <dbReference type="ARBA" id="ARBA00022723"/>
    </source>
</evidence>
<dbReference type="FunFam" id="3.90.850.10:FF:000002">
    <property type="entry name" value="2-hydroxyhepta-2,4-diene-1,7-dioate isomerase"/>
    <property type="match status" value="1"/>
</dbReference>
<comment type="caution">
    <text evidence="5">The sequence shown here is derived from an EMBL/GenBank/DDBJ whole genome shotgun (WGS) entry which is preliminary data.</text>
</comment>
<evidence type="ECO:0000259" key="3">
    <source>
        <dbReference type="Pfam" id="PF01557"/>
    </source>
</evidence>
<protein>
    <submittedName>
        <fullName evidence="5">Fumarylacetoacetate hydrolase family protein</fullName>
    </submittedName>
</protein>
<keyword evidence="5" id="KW-0378">Hydrolase</keyword>
<dbReference type="RefSeq" id="WP_186906573.1">
    <property type="nucleotide sequence ID" value="NZ_JACOPP010000002.1"/>
</dbReference>
<dbReference type="Gene3D" id="3.90.850.10">
    <property type="entry name" value="Fumarylacetoacetase-like, C-terminal domain"/>
    <property type="match status" value="1"/>
</dbReference>
<feature type="domain" description="Rv2993c-like N-terminal" evidence="4">
    <location>
        <begin position="1"/>
        <end position="50"/>
    </location>
</feature>
<dbReference type="PANTHER" id="PTHR11820:SF7">
    <property type="entry name" value="ACYLPYRUVASE FAHD1, MITOCHONDRIAL"/>
    <property type="match status" value="1"/>
</dbReference>
<keyword evidence="6" id="KW-1185">Reference proteome</keyword>
<dbReference type="EMBL" id="JACOPP010000002">
    <property type="protein sequence ID" value="MBC5732688.1"/>
    <property type="molecule type" value="Genomic_DNA"/>
</dbReference>
<accession>A0A8J6J2M2</accession>
<dbReference type="AlphaFoldDB" id="A0A8J6J2M2"/>
<reference evidence="5" key="1">
    <citation type="submission" date="2020-08" db="EMBL/GenBank/DDBJ databases">
        <title>Genome public.</title>
        <authorList>
            <person name="Liu C."/>
            <person name="Sun Q."/>
        </authorList>
    </citation>
    <scope>NUCLEOTIDE SEQUENCE</scope>
    <source>
        <strain evidence="5">NSJ-51</strain>
    </source>
</reference>
<name>A0A8J6J2M2_9FIRM</name>
<sequence>MKYVKLERDGGSVWGVLQGDLVRTLAAPPFDGICYDGKSLPLADCRLMAPCAPTKIVCVGKNYYDHAVEMGDGVPERPILFLKAPNTLNRPEGEVHAPAFVGRLDYEGELAFVIRKQAKDVKAEEYARYILGYTCLNDVTARDVQKSDGQWTRGKSMDGFAPVGPLVTDEVDPSALELETRLNGTVVQSGNTSQFMTRIPELLAFITASMTLEPGDVVTTGTPAGIGAMKPGDTVEVAIQGIGVLRSHVV</sequence>
<dbReference type="GO" id="GO:0046872">
    <property type="term" value="F:metal ion binding"/>
    <property type="evidence" value="ECO:0007669"/>
    <property type="project" value="UniProtKB-KW"/>
</dbReference>
<dbReference type="GO" id="GO:0016853">
    <property type="term" value="F:isomerase activity"/>
    <property type="evidence" value="ECO:0007669"/>
    <property type="project" value="UniProtKB-ARBA"/>
</dbReference>
<dbReference type="GO" id="GO:0018773">
    <property type="term" value="F:acetylpyruvate hydrolase activity"/>
    <property type="evidence" value="ECO:0007669"/>
    <property type="project" value="TreeGrafter"/>
</dbReference>
<dbReference type="InterPro" id="IPR018833">
    <property type="entry name" value="Rv2993c-like_N"/>
</dbReference>
<dbReference type="Proteomes" id="UP000661435">
    <property type="component" value="Unassembled WGS sequence"/>
</dbReference>
<dbReference type="Pfam" id="PF10370">
    <property type="entry name" value="Rv2993c-like_N"/>
    <property type="match status" value="1"/>
</dbReference>
<dbReference type="PANTHER" id="PTHR11820">
    <property type="entry name" value="ACYLPYRUVASE"/>
    <property type="match status" value="1"/>
</dbReference>
<dbReference type="GO" id="GO:0019752">
    <property type="term" value="P:carboxylic acid metabolic process"/>
    <property type="evidence" value="ECO:0007669"/>
    <property type="project" value="UniProtKB-ARBA"/>
</dbReference>
<proteinExistence type="inferred from homology"/>
<dbReference type="InterPro" id="IPR036663">
    <property type="entry name" value="Fumarylacetoacetase_C_sf"/>
</dbReference>
<feature type="domain" description="Fumarylacetoacetase-like C-terminal" evidence="3">
    <location>
        <begin position="55"/>
        <end position="250"/>
    </location>
</feature>
<keyword evidence="2" id="KW-0479">Metal-binding</keyword>
<evidence type="ECO:0000313" key="6">
    <source>
        <dbReference type="Proteomes" id="UP000661435"/>
    </source>
</evidence>
<comment type="similarity">
    <text evidence="1">Belongs to the FAH family.</text>
</comment>
<evidence type="ECO:0000256" key="1">
    <source>
        <dbReference type="ARBA" id="ARBA00010211"/>
    </source>
</evidence>
<evidence type="ECO:0000259" key="4">
    <source>
        <dbReference type="Pfam" id="PF10370"/>
    </source>
</evidence>
<gene>
    <name evidence="5" type="ORF">H8S57_02955</name>
</gene>